<dbReference type="SUPFAM" id="SSF56281">
    <property type="entry name" value="Metallo-hydrolase/oxidoreductase"/>
    <property type="match status" value="1"/>
</dbReference>
<dbReference type="NCBIfam" id="NF002558">
    <property type="entry name" value="PRK02126.1"/>
    <property type="match status" value="1"/>
</dbReference>
<sequence length="336" mass="37743">MRPTFHPTLVNGPFGDPALYVEFLDRRPALMFDLGEISDLAPRKILRLTHVFVSHAHMDHFAGFDRLLRICLGRDMFLRLFGPPGFIDRVASKLGGYTWNLVGNYTNDLTLEVAEYAHTSPWRHAQFRVRTGFRREELDPPAFPDGILVDEPAFRVRTAELDHRTPCLAFSLEEPEHLNVWRNRLAERGLKPGPWLSALKAAVRRGDPAHTPIRVVWSAPQGRPATLPLGDLRDTVLSRERGQKVGYVVDAVHSPANADRIIALVRGADRLYIEAPFRNREAERAAATRHLTAGQAGGLGARAGVREIVPFHFSSRHEGEIDALRGEALAAFRQER</sequence>
<dbReference type="Gene3D" id="3.60.15.10">
    <property type="entry name" value="Ribonuclease Z/Hydroxyacylglutathione hydrolase-like"/>
    <property type="match status" value="1"/>
</dbReference>
<organism evidence="1 2">
    <name type="scientific">Thiohalorhabdus methylotrophus</name>
    <dbReference type="NCBI Taxonomy" id="3242694"/>
    <lineage>
        <taxon>Bacteria</taxon>
        <taxon>Pseudomonadati</taxon>
        <taxon>Pseudomonadota</taxon>
        <taxon>Gammaproteobacteria</taxon>
        <taxon>Thiohalorhabdales</taxon>
        <taxon>Thiohalorhabdaceae</taxon>
        <taxon>Thiohalorhabdus</taxon>
    </lineage>
</organism>
<evidence type="ECO:0000313" key="2">
    <source>
        <dbReference type="Proteomes" id="UP001575181"/>
    </source>
</evidence>
<dbReference type="InterPro" id="IPR036866">
    <property type="entry name" value="RibonucZ/Hydroxyglut_hydro"/>
</dbReference>
<dbReference type="GO" id="GO:0042781">
    <property type="term" value="F:3'-tRNA processing endoribonuclease activity"/>
    <property type="evidence" value="ECO:0007669"/>
    <property type="project" value="UniProtKB-EC"/>
</dbReference>
<accession>A0ABV4TT69</accession>
<keyword evidence="1" id="KW-0378">Hydrolase</keyword>
<dbReference type="EC" id="3.1.26.11" evidence="1"/>
<protein>
    <submittedName>
        <fullName evidence="1">Ribonuclease Z</fullName>
        <ecNumber evidence="1">3.1.26.11</ecNumber>
    </submittedName>
</protein>
<proteinExistence type="predicted"/>
<dbReference type="Proteomes" id="UP001575181">
    <property type="component" value="Unassembled WGS sequence"/>
</dbReference>
<evidence type="ECO:0000313" key="1">
    <source>
        <dbReference type="EMBL" id="MFA9460529.1"/>
    </source>
</evidence>
<dbReference type="PANTHER" id="PTHR46018:SF7">
    <property type="entry name" value="RIBONUCLEASE Z"/>
    <property type="match status" value="1"/>
</dbReference>
<dbReference type="EMBL" id="JBGUAW010000004">
    <property type="protein sequence ID" value="MFA9460529.1"/>
    <property type="molecule type" value="Genomic_DNA"/>
</dbReference>
<gene>
    <name evidence="1" type="ORF">ACERLL_06770</name>
</gene>
<keyword evidence="2" id="KW-1185">Reference proteome</keyword>
<dbReference type="RefSeq" id="WP_373655313.1">
    <property type="nucleotide sequence ID" value="NZ_JBGUAW010000004.1"/>
</dbReference>
<dbReference type="PANTHER" id="PTHR46018">
    <property type="entry name" value="ZINC PHOSPHODIESTERASE ELAC PROTEIN 1"/>
    <property type="match status" value="1"/>
</dbReference>
<comment type="caution">
    <text evidence="1">The sequence shown here is derived from an EMBL/GenBank/DDBJ whole genome shotgun (WGS) entry which is preliminary data.</text>
</comment>
<name>A0ABV4TT69_9GAMM</name>
<reference evidence="1 2" key="1">
    <citation type="submission" date="2024-08" db="EMBL/GenBank/DDBJ databases">
        <title>Whole-genome sequencing of halo(alkali)philic microorganisms from hypersaline lakes.</title>
        <authorList>
            <person name="Sorokin D.Y."/>
            <person name="Merkel A.Y."/>
            <person name="Messina E."/>
            <person name="Yakimov M."/>
        </authorList>
    </citation>
    <scope>NUCLEOTIDE SEQUENCE [LARGE SCALE GENOMIC DNA]</scope>
    <source>
        <strain evidence="1 2">Cl-TMA</strain>
    </source>
</reference>